<feature type="signal peptide" evidence="1">
    <location>
        <begin position="1"/>
        <end position="17"/>
    </location>
</feature>
<dbReference type="AlphaFoldDB" id="A0A7S3KFB2"/>
<dbReference type="EMBL" id="HBIK01016241">
    <property type="protein sequence ID" value="CAE0382709.1"/>
    <property type="molecule type" value="Transcribed_RNA"/>
</dbReference>
<keyword evidence="1" id="KW-0732">Signal</keyword>
<evidence type="ECO:0000256" key="1">
    <source>
        <dbReference type="SAM" id="SignalP"/>
    </source>
</evidence>
<proteinExistence type="predicted"/>
<evidence type="ECO:0000313" key="2">
    <source>
        <dbReference type="EMBL" id="CAE0382709.1"/>
    </source>
</evidence>
<accession>A0A7S3KFB2</accession>
<sequence length="234" mass="26597">MKSTIVILCILVSLSMGLVFNKDKDFSDIPDVEEVVRFDMAGINFVVDQTHAFSHNTLKQSFTTFNGNIPAFDVVVNFTSGVYLHYNNLTGECSFGEVPKLNLTEYFIEFVTNYIEFAGTRGEHLTLYEIKYPGNEGAGTWLYGLYVPNETGEYTFYPSRFQSHLPNQENGDYDGEWIDTQSFPQLSAADFDYSQCNQTNSKKLDTKFTYQALGIDSDFLSEIMKEATYIKTSE</sequence>
<name>A0A7S3KFB2_EUPCR</name>
<feature type="chain" id="PRO_5031045600" evidence="1">
    <location>
        <begin position="18"/>
        <end position="234"/>
    </location>
</feature>
<gene>
    <name evidence="2" type="ORF">ECRA1380_LOCUS7671</name>
</gene>
<reference evidence="2" key="1">
    <citation type="submission" date="2021-01" db="EMBL/GenBank/DDBJ databases">
        <authorList>
            <person name="Corre E."/>
            <person name="Pelletier E."/>
            <person name="Niang G."/>
            <person name="Scheremetjew M."/>
            <person name="Finn R."/>
            <person name="Kale V."/>
            <person name="Holt S."/>
            <person name="Cochrane G."/>
            <person name="Meng A."/>
            <person name="Brown T."/>
            <person name="Cohen L."/>
        </authorList>
    </citation>
    <scope>NUCLEOTIDE SEQUENCE</scope>
    <source>
        <strain evidence="2">CT5</strain>
    </source>
</reference>
<organism evidence="2">
    <name type="scientific">Euplotes crassus</name>
    <dbReference type="NCBI Taxonomy" id="5936"/>
    <lineage>
        <taxon>Eukaryota</taxon>
        <taxon>Sar</taxon>
        <taxon>Alveolata</taxon>
        <taxon>Ciliophora</taxon>
        <taxon>Intramacronucleata</taxon>
        <taxon>Spirotrichea</taxon>
        <taxon>Hypotrichia</taxon>
        <taxon>Euplotida</taxon>
        <taxon>Euplotidae</taxon>
        <taxon>Moneuplotes</taxon>
    </lineage>
</organism>
<protein>
    <submittedName>
        <fullName evidence="2">Uncharacterized protein</fullName>
    </submittedName>
</protein>